<keyword evidence="10" id="KW-1185">Reference proteome</keyword>
<evidence type="ECO:0000256" key="6">
    <source>
        <dbReference type="RuleBase" id="RU003704"/>
    </source>
</evidence>
<accession>A0A221P7W8</accession>
<comment type="similarity">
    <text evidence="1 6">Belongs to the carbohydrate kinase PfkB family.</text>
</comment>
<organism evidence="9 10">
    <name type="scientific">Streptomyces pluripotens</name>
    <dbReference type="NCBI Taxonomy" id="1355015"/>
    <lineage>
        <taxon>Bacteria</taxon>
        <taxon>Bacillati</taxon>
        <taxon>Actinomycetota</taxon>
        <taxon>Actinomycetes</taxon>
        <taxon>Kitasatosporales</taxon>
        <taxon>Streptomycetaceae</taxon>
        <taxon>Streptomyces</taxon>
    </lineage>
</organism>
<keyword evidence="5" id="KW-0067">ATP-binding</keyword>
<evidence type="ECO:0000259" key="8">
    <source>
        <dbReference type="Pfam" id="PF00294"/>
    </source>
</evidence>
<dbReference type="CDD" id="cd01167">
    <property type="entry name" value="bac_FRK"/>
    <property type="match status" value="1"/>
</dbReference>
<dbReference type="InterPro" id="IPR002173">
    <property type="entry name" value="Carboh/pur_kinase_PfkB_CS"/>
</dbReference>
<dbReference type="SUPFAM" id="SSF53613">
    <property type="entry name" value="Ribokinase-like"/>
    <property type="match status" value="1"/>
</dbReference>
<evidence type="ECO:0000313" key="10">
    <source>
        <dbReference type="Proteomes" id="UP000031501"/>
    </source>
</evidence>
<evidence type="ECO:0000313" key="9">
    <source>
        <dbReference type="EMBL" id="ASN28098.1"/>
    </source>
</evidence>
<dbReference type="GO" id="GO:0006000">
    <property type="term" value="P:fructose metabolic process"/>
    <property type="evidence" value="ECO:0007669"/>
    <property type="project" value="UniProtKB-ARBA"/>
</dbReference>
<dbReference type="PANTHER" id="PTHR43085:SF1">
    <property type="entry name" value="PSEUDOURIDINE KINASE-RELATED"/>
    <property type="match status" value="1"/>
</dbReference>
<dbReference type="InterPro" id="IPR029056">
    <property type="entry name" value="Ribokinase-like"/>
</dbReference>
<dbReference type="InterPro" id="IPR002139">
    <property type="entry name" value="Ribo/fructo_kinase"/>
</dbReference>
<keyword evidence="3" id="KW-0547">Nucleotide-binding</keyword>
<dbReference type="GO" id="GO:0005524">
    <property type="term" value="F:ATP binding"/>
    <property type="evidence" value="ECO:0007669"/>
    <property type="project" value="UniProtKB-KW"/>
</dbReference>
<evidence type="ECO:0000256" key="3">
    <source>
        <dbReference type="ARBA" id="ARBA00022741"/>
    </source>
</evidence>
<dbReference type="PROSITE" id="PS00584">
    <property type="entry name" value="PFKB_KINASES_2"/>
    <property type="match status" value="1"/>
</dbReference>
<dbReference type="PANTHER" id="PTHR43085">
    <property type="entry name" value="HEXOKINASE FAMILY MEMBER"/>
    <property type="match status" value="1"/>
</dbReference>
<dbReference type="InterPro" id="IPR011611">
    <property type="entry name" value="PfkB_dom"/>
</dbReference>
<protein>
    <submittedName>
        <fullName evidence="9">Carbohydrate kinase</fullName>
    </submittedName>
</protein>
<dbReference type="PROSITE" id="PS00583">
    <property type="entry name" value="PFKB_KINASES_1"/>
    <property type="match status" value="1"/>
</dbReference>
<evidence type="ECO:0000256" key="7">
    <source>
        <dbReference type="SAM" id="MobiDB-lite"/>
    </source>
</evidence>
<keyword evidence="2 6" id="KW-0808">Transferase</keyword>
<evidence type="ECO:0000256" key="5">
    <source>
        <dbReference type="ARBA" id="ARBA00022840"/>
    </source>
</evidence>
<evidence type="ECO:0000256" key="4">
    <source>
        <dbReference type="ARBA" id="ARBA00022777"/>
    </source>
</evidence>
<feature type="region of interest" description="Disordered" evidence="7">
    <location>
        <begin position="1"/>
        <end position="26"/>
    </location>
</feature>
<evidence type="ECO:0000256" key="1">
    <source>
        <dbReference type="ARBA" id="ARBA00010688"/>
    </source>
</evidence>
<feature type="domain" description="Carbohydrate kinase PfkB" evidence="8">
    <location>
        <begin position="46"/>
        <end position="302"/>
    </location>
</feature>
<sequence>MHGSTGTEPASKAPVGGGDTAAPPPPALVIGEALVDVLSGSGGPCRSHPGGSPANVALGLGRLGHPVRLATRVGSDHLGWSLRGHLERSGVELSPGSVVDAPTSTATAVLDAMGAADYTFDITWALSATVEGSLRDGPPAHVHTGSIATALSPGADQVRHAVRALRASATVSYDPNLRPLLLRSADRERERVAELVALSDVVKASEDDLGWLHPGDSIDVTAARWARSGPALVVVTQGAAGARAWWRHGHRDVPPVPLEVTDTVGAGDAFMAGLVSRLLQAGLLGGGPGDEAAKARAALCAATDTDRLPAVLGDALTVAARVAALTCARQGADPPTAAELVV</sequence>
<dbReference type="Gene3D" id="3.40.1190.20">
    <property type="match status" value="1"/>
</dbReference>
<dbReference type="EMBL" id="CP022433">
    <property type="protein sequence ID" value="ASN28098.1"/>
    <property type="molecule type" value="Genomic_DNA"/>
</dbReference>
<name>A0A221P7W8_9ACTN</name>
<dbReference type="PRINTS" id="PR00990">
    <property type="entry name" value="RIBOKINASE"/>
</dbReference>
<reference evidence="9 10" key="1">
    <citation type="submission" date="2017-07" db="EMBL/GenBank/DDBJ databases">
        <title>Genome sequence of Streptomyces pluripotens MUSC 137T.</title>
        <authorList>
            <person name="Ser H.-L."/>
            <person name="Lee L.-H."/>
        </authorList>
    </citation>
    <scope>NUCLEOTIDE SEQUENCE [LARGE SCALE GENOMIC DNA]</scope>
    <source>
        <strain evidence="9 10">MUSC 137</strain>
    </source>
</reference>
<gene>
    <name evidence="9" type="ORF">LK07_00635</name>
</gene>
<keyword evidence="4 6" id="KW-0418">Kinase</keyword>
<dbReference type="Proteomes" id="UP000031501">
    <property type="component" value="Chromosome"/>
</dbReference>
<dbReference type="InterPro" id="IPR050306">
    <property type="entry name" value="PfkB_Carbo_kinase"/>
</dbReference>
<dbReference type="AlphaFoldDB" id="A0A221P7W8"/>
<dbReference type="Pfam" id="PF00294">
    <property type="entry name" value="PfkB"/>
    <property type="match status" value="1"/>
</dbReference>
<evidence type="ECO:0000256" key="2">
    <source>
        <dbReference type="ARBA" id="ARBA00022679"/>
    </source>
</evidence>
<dbReference type="GO" id="GO:0008865">
    <property type="term" value="F:fructokinase activity"/>
    <property type="evidence" value="ECO:0007669"/>
    <property type="project" value="UniProtKB-ARBA"/>
</dbReference>
<proteinExistence type="inferred from homology"/>